<dbReference type="GO" id="GO:0080120">
    <property type="term" value="P:CAAX-box protein maturation"/>
    <property type="evidence" value="ECO:0007669"/>
    <property type="project" value="UniProtKB-ARBA"/>
</dbReference>
<reference evidence="3 4" key="1">
    <citation type="submission" date="2020-08" db="EMBL/GenBank/DDBJ databases">
        <title>Cohnella phylogeny.</title>
        <authorList>
            <person name="Dunlap C."/>
        </authorList>
    </citation>
    <scope>NUCLEOTIDE SEQUENCE [LARGE SCALE GENOMIC DNA]</scope>
    <source>
        <strain evidence="3 4">DSM 25241</strain>
    </source>
</reference>
<dbReference type="EMBL" id="JACJVQ010000002">
    <property type="protein sequence ID" value="MBB6632670.1"/>
    <property type="molecule type" value="Genomic_DNA"/>
</dbReference>
<keyword evidence="1" id="KW-0812">Transmembrane</keyword>
<feature type="transmembrane region" description="Helical" evidence="1">
    <location>
        <begin position="255"/>
        <end position="277"/>
    </location>
</feature>
<feature type="transmembrane region" description="Helical" evidence="1">
    <location>
        <begin position="398"/>
        <end position="417"/>
    </location>
</feature>
<gene>
    <name evidence="3" type="ORF">H7B67_00845</name>
</gene>
<keyword evidence="3" id="KW-0482">Metalloprotease</keyword>
<evidence type="ECO:0000256" key="1">
    <source>
        <dbReference type="SAM" id="Phobius"/>
    </source>
</evidence>
<feature type="transmembrane region" description="Helical" evidence="1">
    <location>
        <begin position="185"/>
        <end position="204"/>
    </location>
</feature>
<dbReference type="GO" id="GO:0008237">
    <property type="term" value="F:metallopeptidase activity"/>
    <property type="evidence" value="ECO:0007669"/>
    <property type="project" value="UniProtKB-KW"/>
</dbReference>
<feature type="transmembrane region" description="Helical" evidence="1">
    <location>
        <begin position="310"/>
        <end position="334"/>
    </location>
</feature>
<proteinExistence type="predicted"/>
<keyword evidence="1" id="KW-0472">Membrane</keyword>
<evidence type="ECO:0000313" key="3">
    <source>
        <dbReference type="EMBL" id="MBB6632670.1"/>
    </source>
</evidence>
<evidence type="ECO:0000259" key="2">
    <source>
        <dbReference type="Pfam" id="PF02517"/>
    </source>
</evidence>
<keyword evidence="1" id="KW-1133">Transmembrane helix</keyword>
<keyword evidence="3" id="KW-0378">Hydrolase</keyword>
<dbReference type="GO" id="GO:0004175">
    <property type="term" value="F:endopeptidase activity"/>
    <property type="evidence" value="ECO:0007669"/>
    <property type="project" value="UniProtKB-ARBA"/>
</dbReference>
<dbReference type="GO" id="GO:0006508">
    <property type="term" value="P:proteolysis"/>
    <property type="evidence" value="ECO:0007669"/>
    <property type="project" value="UniProtKB-KW"/>
</dbReference>
<dbReference type="AlphaFoldDB" id="A0A841SRY8"/>
<dbReference type="Proteomes" id="UP000535838">
    <property type="component" value="Unassembled WGS sequence"/>
</dbReference>
<evidence type="ECO:0000313" key="4">
    <source>
        <dbReference type="Proteomes" id="UP000535838"/>
    </source>
</evidence>
<comment type="caution">
    <text evidence="3">The sequence shown here is derived from an EMBL/GenBank/DDBJ whole genome shotgun (WGS) entry which is preliminary data.</text>
</comment>
<feature type="transmembrane region" description="Helical" evidence="1">
    <location>
        <begin position="479"/>
        <end position="498"/>
    </location>
</feature>
<dbReference type="InterPro" id="IPR003675">
    <property type="entry name" value="Rce1/LyrA-like_dom"/>
</dbReference>
<feature type="domain" description="CAAX prenyl protease 2/Lysostaphin resistance protein A-like" evidence="2">
    <location>
        <begin position="348"/>
        <end position="458"/>
    </location>
</feature>
<organism evidence="3 4">
    <name type="scientific">Cohnella thailandensis</name>
    <dbReference type="NCBI Taxonomy" id="557557"/>
    <lineage>
        <taxon>Bacteria</taxon>
        <taxon>Bacillati</taxon>
        <taxon>Bacillota</taxon>
        <taxon>Bacilli</taxon>
        <taxon>Bacillales</taxon>
        <taxon>Paenibacillaceae</taxon>
        <taxon>Cohnella</taxon>
    </lineage>
</organism>
<keyword evidence="3" id="KW-0645">Protease</keyword>
<dbReference type="Pfam" id="PF02517">
    <property type="entry name" value="Rce1-like"/>
    <property type="match status" value="1"/>
</dbReference>
<keyword evidence="4" id="KW-1185">Reference proteome</keyword>
<feature type="transmembrane region" description="Helical" evidence="1">
    <location>
        <begin position="354"/>
        <end position="378"/>
    </location>
</feature>
<accession>A0A841SRY8</accession>
<name>A0A841SRY8_9BACL</name>
<dbReference type="RefSeq" id="WP_185117910.1">
    <property type="nucleotide sequence ID" value="NZ_JACJVQ010000002.1"/>
</dbReference>
<feature type="transmembrane region" description="Helical" evidence="1">
    <location>
        <begin position="216"/>
        <end position="235"/>
    </location>
</feature>
<protein>
    <submittedName>
        <fullName evidence="3">CPBP family intramembrane metalloprotease</fullName>
    </submittedName>
</protein>
<sequence>MSLAAEHWGIAREDVGEVRLSHVSDNDAVAYLARSKLSKSYEDTWDERFPNDVYRADLRLAEDRWLRLSLHMLSGRLVGWTWYGGGGEGPSGGTGAVSVTEQRITNKELLDYLKQWGYEPADWEPTGTATGNGDYVFQSRKAPIGEARLQLLVKPGESIAYRLQLPESFTAYLAGQEERASSLSMVGYLLPQIVLFVLAIAYAAQYRKHTSLRRGWFLALVYFGLYACFTMNMIAGFRSRTSSFQPPSTDGTVEALLIVNAIILALTAVLTSLSAVAGDGLWKSMGYNLWPSWRESGFGAKVLRSMKQGYGLGLIILGAQSVIFLGLDGLLGSFTGSDASQSTYNMTYPWLLPVLAWCAGISEELIYRFFGIALFRWWLISIARTLTRREPSGRTKAILTFVAMLPPSLFWGFGHVGYPIYPVQSRVIELAIIGVLIGWFLLRFGLMAVIFAHVTLDAILMSVQLIFDGLPYDPVSGLVSMAMPALVGVAIWRLHGVFSRRRAN</sequence>